<keyword evidence="5 9" id="KW-0233">DNA recombination</keyword>
<feature type="region of interest" description="Disordered" evidence="10">
    <location>
        <begin position="536"/>
        <end position="560"/>
    </location>
</feature>
<feature type="region of interest" description="Disordered" evidence="10">
    <location>
        <begin position="329"/>
        <end position="352"/>
    </location>
</feature>
<evidence type="ECO:0000256" key="1">
    <source>
        <dbReference type="ARBA" id="ARBA00004123"/>
    </source>
</evidence>
<feature type="compositionally biased region" description="Basic and acidic residues" evidence="10">
    <location>
        <begin position="650"/>
        <end position="661"/>
    </location>
</feature>
<comment type="caution">
    <text evidence="11">The sequence shown here is derived from an EMBL/GenBank/DDBJ whole genome shotgun (WGS) entry which is preliminary data.</text>
</comment>
<dbReference type="eggNOG" id="ENOG502S832">
    <property type="taxonomic scope" value="Eukaryota"/>
</dbReference>
<feature type="compositionally biased region" description="Low complexity" evidence="10">
    <location>
        <begin position="247"/>
        <end position="256"/>
    </location>
</feature>
<dbReference type="GO" id="GO:0006310">
    <property type="term" value="P:DNA recombination"/>
    <property type="evidence" value="ECO:0007669"/>
    <property type="project" value="UniProtKB-UniRule"/>
</dbReference>
<accession>W9W9C5</accession>
<evidence type="ECO:0000313" key="11">
    <source>
        <dbReference type="EMBL" id="EXJ61595.1"/>
    </source>
</evidence>
<dbReference type="GO" id="GO:0006260">
    <property type="term" value="P:DNA replication"/>
    <property type="evidence" value="ECO:0007669"/>
    <property type="project" value="InterPro"/>
</dbReference>
<feature type="compositionally biased region" description="Pro residues" evidence="10">
    <location>
        <begin position="12"/>
        <end position="26"/>
    </location>
</feature>
<dbReference type="InterPro" id="IPR018574">
    <property type="entry name" value="Structure-sp_endonuc_su_Slx4"/>
</dbReference>
<comment type="subunit">
    <text evidence="9">Forms a heterodimer with SLX1.</text>
</comment>
<evidence type="ECO:0000256" key="5">
    <source>
        <dbReference type="ARBA" id="ARBA00023172"/>
    </source>
</evidence>
<comment type="function">
    <text evidence="9">Regulatory subunit of the SLX1-SLX4 structure-specific endonuclease that resolves DNA secondary structures generated during DNA repair and recombination. Has endonuclease activity towards branched DNA substrates, introducing single-strand cuts in duplex DNA close to junctions with ss-DNA.</text>
</comment>
<feature type="region of interest" description="Disordered" evidence="10">
    <location>
        <begin position="247"/>
        <end position="277"/>
    </location>
</feature>
<comment type="subcellular location">
    <subcellularLocation>
        <location evidence="1 9">Nucleus</location>
    </subcellularLocation>
</comment>
<dbReference type="GeneID" id="19176634"/>
<feature type="compositionally biased region" description="Basic residues" evidence="10">
    <location>
        <begin position="640"/>
        <end position="649"/>
    </location>
</feature>
<keyword evidence="6 9" id="KW-0234">DNA repair</keyword>
<dbReference type="GO" id="GO:0017108">
    <property type="term" value="F:5'-flap endonuclease activity"/>
    <property type="evidence" value="ECO:0007669"/>
    <property type="project" value="InterPro"/>
</dbReference>
<comment type="PTM">
    <text evidence="9">Phosphorylated in response to DNA damage.</text>
</comment>
<dbReference type="Pfam" id="PF09494">
    <property type="entry name" value="Slx4"/>
    <property type="match status" value="1"/>
</dbReference>
<feature type="region of interest" description="Disordered" evidence="10">
    <location>
        <begin position="607"/>
        <end position="693"/>
    </location>
</feature>
<dbReference type="InterPro" id="IPR027784">
    <property type="entry name" value="Slx4_ascomycetes"/>
</dbReference>
<feature type="region of interest" description="Disordered" evidence="10">
    <location>
        <begin position="471"/>
        <end position="492"/>
    </location>
</feature>
<comment type="similarity">
    <text evidence="2 9">Belongs to the SLX4 family.</text>
</comment>
<evidence type="ECO:0000256" key="10">
    <source>
        <dbReference type="SAM" id="MobiDB-lite"/>
    </source>
</evidence>
<dbReference type="Proteomes" id="UP000019473">
    <property type="component" value="Unassembled WGS sequence"/>
</dbReference>
<dbReference type="GO" id="GO:0033557">
    <property type="term" value="C:Slx1-Slx4 complex"/>
    <property type="evidence" value="ECO:0007669"/>
    <property type="project" value="UniProtKB-UniRule"/>
</dbReference>
<keyword evidence="4 9" id="KW-0227">DNA damage</keyword>
<evidence type="ECO:0000256" key="9">
    <source>
        <dbReference type="HAMAP-Rule" id="MF_03110"/>
    </source>
</evidence>
<reference evidence="11 12" key="1">
    <citation type="submission" date="2013-03" db="EMBL/GenBank/DDBJ databases">
        <title>The Genome Sequence of Cladophialophora yegresii CBS 114405.</title>
        <authorList>
            <consortium name="The Broad Institute Genomics Platform"/>
            <person name="Cuomo C."/>
            <person name="de Hoog S."/>
            <person name="Gorbushina A."/>
            <person name="Walker B."/>
            <person name="Young S.K."/>
            <person name="Zeng Q."/>
            <person name="Gargeya S."/>
            <person name="Fitzgerald M."/>
            <person name="Haas B."/>
            <person name="Abouelleil A."/>
            <person name="Allen A.W."/>
            <person name="Alvarado L."/>
            <person name="Arachchi H.M."/>
            <person name="Berlin A.M."/>
            <person name="Chapman S.B."/>
            <person name="Gainer-Dewar J."/>
            <person name="Goldberg J."/>
            <person name="Griggs A."/>
            <person name="Gujja S."/>
            <person name="Hansen M."/>
            <person name="Howarth C."/>
            <person name="Imamovic A."/>
            <person name="Ireland A."/>
            <person name="Larimer J."/>
            <person name="McCowan C."/>
            <person name="Murphy C."/>
            <person name="Pearson M."/>
            <person name="Poon T.W."/>
            <person name="Priest M."/>
            <person name="Roberts A."/>
            <person name="Saif S."/>
            <person name="Shea T."/>
            <person name="Sisk P."/>
            <person name="Sykes S."/>
            <person name="Wortman J."/>
            <person name="Nusbaum C."/>
            <person name="Birren B."/>
        </authorList>
    </citation>
    <scope>NUCLEOTIDE SEQUENCE [LARGE SCALE GENOMIC DNA]</scope>
    <source>
        <strain evidence="11 12">CBS 114405</strain>
    </source>
</reference>
<feature type="compositionally biased region" description="Low complexity" evidence="10">
    <location>
        <begin position="1"/>
        <end position="11"/>
    </location>
</feature>
<keyword evidence="3 9" id="KW-0597">Phosphoprotein</keyword>
<organism evidence="11 12">
    <name type="scientific">Cladophialophora yegresii CBS 114405</name>
    <dbReference type="NCBI Taxonomy" id="1182544"/>
    <lineage>
        <taxon>Eukaryota</taxon>
        <taxon>Fungi</taxon>
        <taxon>Dikarya</taxon>
        <taxon>Ascomycota</taxon>
        <taxon>Pezizomycotina</taxon>
        <taxon>Eurotiomycetes</taxon>
        <taxon>Chaetothyriomycetidae</taxon>
        <taxon>Chaetothyriales</taxon>
        <taxon>Herpotrichiellaceae</taxon>
        <taxon>Cladophialophora</taxon>
    </lineage>
</organism>
<keyword evidence="7 9" id="KW-0539">Nucleus</keyword>
<evidence type="ECO:0000256" key="6">
    <source>
        <dbReference type="ARBA" id="ARBA00023204"/>
    </source>
</evidence>
<dbReference type="HOGENOM" id="CLU_318854_0_0_1"/>
<dbReference type="RefSeq" id="XP_007754249.1">
    <property type="nucleotide sequence ID" value="XM_007756059.1"/>
</dbReference>
<evidence type="ECO:0000256" key="4">
    <source>
        <dbReference type="ARBA" id="ARBA00022763"/>
    </source>
</evidence>
<dbReference type="GO" id="GO:0006281">
    <property type="term" value="P:DNA repair"/>
    <property type="evidence" value="ECO:0007669"/>
    <property type="project" value="UniProtKB-UniRule"/>
</dbReference>
<keyword evidence="12" id="KW-1185">Reference proteome</keyword>
<name>W9W9C5_9EURO</name>
<feature type="compositionally biased region" description="Low complexity" evidence="10">
    <location>
        <begin position="27"/>
        <end position="36"/>
    </location>
</feature>
<evidence type="ECO:0000256" key="8">
    <source>
        <dbReference type="ARBA" id="ARBA00029496"/>
    </source>
</evidence>
<feature type="region of interest" description="Disordered" evidence="10">
    <location>
        <begin position="1"/>
        <end position="61"/>
    </location>
</feature>
<feature type="compositionally biased region" description="Basic and acidic residues" evidence="10">
    <location>
        <begin position="670"/>
        <end position="682"/>
    </location>
</feature>
<dbReference type="AlphaFoldDB" id="W9W9C5"/>
<evidence type="ECO:0000256" key="2">
    <source>
        <dbReference type="ARBA" id="ARBA00006661"/>
    </source>
</evidence>
<dbReference type="OrthoDB" id="5349119at2759"/>
<dbReference type="EMBL" id="AMGW01000002">
    <property type="protein sequence ID" value="EXJ61595.1"/>
    <property type="molecule type" value="Genomic_DNA"/>
</dbReference>
<evidence type="ECO:0000256" key="7">
    <source>
        <dbReference type="ARBA" id="ARBA00023242"/>
    </source>
</evidence>
<dbReference type="CDD" id="cd22999">
    <property type="entry name" value="SAP_SLX4"/>
    <property type="match status" value="1"/>
</dbReference>
<dbReference type="STRING" id="1182544.W9W9C5"/>
<sequence length="884" mass="95624">MPSAAVVIISSSPPPAFAPSPTPAESPSPSKSPSTPVRDGAKRFKKSSQTRHGFSPGFSSAHALLARPGAENIPLQSPCRSKFRLQASEQARDGFGNRTTTAQYVRKRTDSQTEQLSNHFKPSKSCASLAATSAEVAQEEDQLGYKDGCGALISAGNNKGSVIGRHSSPRPMEKAVPRRLDWTPVKSDEYTWETPESEQQENRLSNTLLDAYAYSASATSGPQVATKKVNGNGDQSKRKRIDLVMTTSTTPSSSVSQLRTGKEAKAGSRGKGRAPSKKALTITALATSAYCDGQSKEGKLQPMMEYLASTQAAIGNDCESGIDVSLKKFSKPKASSKKAGSSKKPPVKSRLVSPTSAMKMTLEQPFLFGPASQLARDESPTLMRDTMAALQQSEEILSDPFSPQRTQPFSIESTSPRVVRGTNRLVRRRNLWSAAGRDADNALLQVETVDMTDSPAVRQALAGKDALMQPDGPHHHHIGHADDGNTRSSVVRTPCTRSVGPVIDIYEIETPGLRGPVVHSTNPPVRGMHTLRTVKGQHDDSCAEAQPGGAHPKPVDASPRPKAVMPSYDGWSDPELKKQVAAYGFKSIRKREKMIELLERCWKSKHGVVQDSDGPDNPADTLSHGDFLSKVHDVSVRPTPKVKKPRAKRKSDSGDPTAPKEPKKRKKAASKTEEGSKKEQAPRQRKKKTKVLSDEKIIDVDDIGETNTKQAAEKHEDLAAASNQPEEIRVKVGQVMTSVPTPPPTLPKPEITISTHGVEDAQPSAHSASNMDGAEVPPAVLTPKQTQPTDVMVQIHAAIHHHPATGSRSSGSRNHQTSPTWREKILMYDPIVLEELTVWLNTEGFKAIGEDGEVSLVEVRNWCEQNGVCCLGGWRGRGKHGEGE</sequence>
<evidence type="ECO:0000256" key="3">
    <source>
        <dbReference type="ARBA" id="ARBA00022553"/>
    </source>
</evidence>
<dbReference type="VEuPathDB" id="FungiDB:A1O7_02023"/>
<protein>
    <recommendedName>
        <fullName evidence="8 9">Structure-specific endonuclease subunit SLX4</fullName>
    </recommendedName>
</protein>
<evidence type="ECO:0000313" key="12">
    <source>
        <dbReference type="Proteomes" id="UP000019473"/>
    </source>
</evidence>
<gene>
    <name evidence="9" type="primary">SLX4</name>
    <name evidence="11" type="ORF">A1O7_02023</name>
</gene>
<proteinExistence type="inferred from homology"/>
<dbReference type="HAMAP" id="MF_03110">
    <property type="entry name" value="Endonuc_su_Slx4"/>
    <property type="match status" value="1"/>
</dbReference>